<evidence type="ECO:0000313" key="1">
    <source>
        <dbReference type="EMBL" id="MFF3229045.1"/>
    </source>
</evidence>
<dbReference type="Proteomes" id="UP001601948">
    <property type="component" value="Unassembled WGS sequence"/>
</dbReference>
<protein>
    <submittedName>
        <fullName evidence="1">Uncharacterized protein</fullName>
    </submittedName>
</protein>
<keyword evidence="2" id="KW-1185">Reference proteome</keyword>
<sequence>MTDDSLPRRASRVGWLPPHSLELPSSAAADFELTEQLRASIERRDRTPAEAQLDNYTLAIRATATVSLSEAEWVRRMHSAGIRIVAQWCEDDDVVSGYGIGVRALQAADSRPAILLDGHLSWDLRLPALREHWDDSDHARERARAQWLHMPASGEWDRERVDFTDATLWKRACGDAAAFNEYLRPLAHNNRGEWARAASRVAGVLALWAQRTEGPAPGVLAAVATQLGRSTQITTAGMRRPIGQNGLPAPDLSLTATILAQLHTGCQDPPDESLGLLKELLTTIKLIATAHRSRGEIHHVHRLMDACIPLHSVYRALHVRARRNPPPAHGSQGD</sequence>
<comment type="caution">
    <text evidence="1">The sequence shown here is derived from an EMBL/GenBank/DDBJ whole genome shotgun (WGS) entry which is preliminary data.</text>
</comment>
<name>A0ABW6R697_9NOCA</name>
<evidence type="ECO:0000313" key="2">
    <source>
        <dbReference type="Proteomes" id="UP001601948"/>
    </source>
</evidence>
<gene>
    <name evidence="1" type="ORF">ACFYV7_40085</name>
</gene>
<proteinExistence type="predicted"/>
<accession>A0ABW6R697</accession>
<dbReference type="RefSeq" id="WP_387726400.1">
    <property type="nucleotide sequence ID" value="NZ_JBIAPI010000017.1"/>
</dbReference>
<dbReference type="EMBL" id="JBIAPI010000017">
    <property type="protein sequence ID" value="MFF3229045.1"/>
    <property type="molecule type" value="Genomic_DNA"/>
</dbReference>
<reference evidence="1 2" key="1">
    <citation type="submission" date="2024-10" db="EMBL/GenBank/DDBJ databases">
        <title>The Natural Products Discovery Center: Release of the First 8490 Sequenced Strains for Exploring Actinobacteria Biosynthetic Diversity.</title>
        <authorList>
            <person name="Kalkreuter E."/>
            <person name="Kautsar S.A."/>
            <person name="Yang D."/>
            <person name="Bader C.D."/>
            <person name="Teijaro C.N."/>
            <person name="Fluegel L."/>
            <person name="Davis C.M."/>
            <person name="Simpson J.R."/>
            <person name="Lauterbach L."/>
            <person name="Steele A.D."/>
            <person name="Gui C."/>
            <person name="Meng S."/>
            <person name="Li G."/>
            <person name="Viehrig K."/>
            <person name="Ye F."/>
            <person name="Su P."/>
            <person name="Kiefer A.F."/>
            <person name="Nichols A."/>
            <person name="Cepeda A.J."/>
            <person name="Yan W."/>
            <person name="Fan B."/>
            <person name="Jiang Y."/>
            <person name="Adhikari A."/>
            <person name="Zheng C.-J."/>
            <person name="Schuster L."/>
            <person name="Cowan T.M."/>
            <person name="Smanski M.J."/>
            <person name="Chevrette M.G."/>
            <person name="De Carvalho L.P.S."/>
            <person name="Shen B."/>
        </authorList>
    </citation>
    <scope>NUCLEOTIDE SEQUENCE [LARGE SCALE GENOMIC DNA]</scope>
    <source>
        <strain evidence="1 2">NPDC003040</strain>
    </source>
</reference>
<organism evidence="1 2">
    <name type="scientific">Nocardia suismassiliense</name>
    <dbReference type="NCBI Taxonomy" id="2077092"/>
    <lineage>
        <taxon>Bacteria</taxon>
        <taxon>Bacillati</taxon>
        <taxon>Actinomycetota</taxon>
        <taxon>Actinomycetes</taxon>
        <taxon>Mycobacteriales</taxon>
        <taxon>Nocardiaceae</taxon>
        <taxon>Nocardia</taxon>
    </lineage>
</organism>